<evidence type="ECO:0000313" key="2">
    <source>
        <dbReference type="Proteomes" id="UP000826014"/>
    </source>
</evidence>
<keyword evidence="2" id="KW-1185">Reference proteome</keyword>
<name>A0ABX8UZT4_9BACT</name>
<proteinExistence type="predicted"/>
<dbReference type="Proteomes" id="UP000826014">
    <property type="component" value="Chromosome"/>
</dbReference>
<evidence type="ECO:0000313" key="1">
    <source>
        <dbReference type="EMBL" id="QYF48483.1"/>
    </source>
</evidence>
<reference evidence="1 2" key="1">
    <citation type="journal article" date="2022" name="bioRxiv">
        <title>Ecology and evolution of chlamydial symbionts of arthropods.</title>
        <authorList>
            <person name="Halter T."/>
            <person name="Koestlbacher S."/>
            <person name="Collingro A."/>
            <person name="Sixt B.S."/>
            <person name="Toenshoff E.R."/>
            <person name="Hendrickx F."/>
            <person name="Kostanjsek R."/>
            <person name="Horn M."/>
        </authorList>
    </citation>
    <scope>NUCLEOTIDE SEQUENCE [LARGE SCALE GENOMIC DNA]</scope>
    <source>
        <strain evidence="1">W744xW776</strain>
    </source>
</reference>
<accession>A0ABX8UZT4</accession>
<protein>
    <submittedName>
        <fullName evidence="1">Uncharacterized protein</fullName>
    </submittedName>
</protein>
<dbReference type="EMBL" id="CP075587">
    <property type="protein sequence ID" value="QYF48483.1"/>
    <property type="molecule type" value="Genomic_DNA"/>
</dbReference>
<gene>
    <name evidence="1" type="ORF">RHABOEDO_000653</name>
</gene>
<sequence>MFTNFNRTKAALVAGINQGGCQALRACKTTAKVSGLCLKKAIKAPFLVKNLFIKRSIVNDFPPLTQQEVIVEPLKGPNPLMEDISQILKETVIFYKQLNSKSGDLAERTIDQTSRFLEKTINQKPSIETLPSLDRIDFGKLIDSSLQFTKQFFPKEFLHLTNRNKREKEITENLESLLACLQHFEIPYFKLSKTFTLSDLESMTKQLKLIDKGMRGFIVREIDLSEDECCMLANALESISDLQSLLEAYQKDINKPIDEEDRILVKETIENNLLVTKVVSPTVIALGSLVTPLITIDGMSYVMSSLKNVIGLFQESAPLMPVLQNATIATASYVLAVNCAEEEQEGYALYMVKTLLNQVAIGTFAYIGARMCGSKIRVKEFVEKRISSVLAYKICSNGLEHLGTSFWPNRAVSVFVSGLINCMLH</sequence>
<organism evidence="1 2">
    <name type="scientific">Candidatus Rhabdochlamydia oedothoracis</name>
    <dbReference type="NCBI Taxonomy" id="2720720"/>
    <lineage>
        <taxon>Bacteria</taxon>
        <taxon>Pseudomonadati</taxon>
        <taxon>Chlamydiota</taxon>
        <taxon>Chlamydiia</taxon>
        <taxon>Parachlamydiales</taxon>
        <taxon>Candidatus Rhabdochlamydiaceae</taxon>
        <taxon>Candidatus Rhabdochlamydia</taxon>
    </lineage>
</organism>